<name>A0ABP2Q196_9BURK</name>
<evidence type="ECO:0000313" key="2">
    <source>
        <dbReference type="Proteomes" id="UP000004980"/>
    </source>
</evidence>
<comment type="caution">
    <text evidence="1">The sequence shown here is derived from an EMBL/GenBank/DDBJ whole genome shotgun (WGS) entry which is preliminary data.</text>
</comment>
<keyword evidence="2" id="KW-1185">Reference proteome</keyword>
<dbReference type="Proteomes" id="UP000004980">
    <property type="component" value="Unassembled WGS sequence"/>
</dbReference>
<dbReference type="InterPro" id="IPR029063">
    <property type="entry name" value="SAM-dependent_MTases_sf"/>
</dbReference>
<dbReference type="SUPFAM" id="SSF53335">
    <property type="entry name" value="S-adenosyl-L-methionine-dependent methyltransferases"/>
    <property type="match status" value="1"/>
</dbReference>
<reference evidence="1 2" key="1">
    <citation type="journal article" date="2012" name="J. Bacteriol.">
        <title>Draft Genome Sequence of the Soil Bacterium Burkholderia terrae Strain BS001, Which Interacts with Fungal Surface Structures.</title>
        <authorList>
            <person name="Nazir R."/>
            <person name="Hansen M.A."/>
            <person name="Sorensen S."/>
            <person name="van Elsas J.D."/>
        </authorList>
    </citation>
    <scope>NUCLEOTIDE SEQUENCE [LARGE SCALE GENOMIC DNA]</scope>
    <source>
        <strain evidence="1 2">BS001</strain>
    </source>
</reference>
<gene>
    <name evidence="1" type="ORF">WQE_04927</name>
</gene>
<evidence type="ECO:0000313" key="1">
    <source>
        <dbReference type="EMBL" id="EIN02304.1"/>
    </source>
</evidence>
<protein>
    <recommendedName>
        <fullName evidence="3">Methyltransferase domain-containing protein</fullName>
    </recommendedName>
</protein>
<organism evidence="1 2">
    <name type="scientific">Paraburkholderia hospita</name>
    <dbReference type="NCBI Taxonomy" id="169430"/>
    <lineage>
        <taxon>Bacteria</taxon>
        <taxon>Pseudomonadati</taxon>
        <taxon>Pseudomonadota</taxon>
        <taxon>Betaproteobacteria</taxon>
        <taxon>Burkholderiales</taxon>
        <taxon>Burkholderiaceae</taxon>
        <taxon>Paraburkholderia</taxon>
    </lineage>
</organism>
<accession>A0ABP2Q196</accession>
<proteinExistence type="predicted"/>
<evidence type="ECO:0008006" key="3">
    <source>
        <dbReference type="Google" id="ProtNLM"/>
    </source>
</evidence>
<sequence length="262" mass="29852">MQEIQLVYSQVEALMPDSPMLKGWNSYAQCDEDGIIRECLQRIARIAEPSKTFIEIGCGNGLENNSHQLLLDGYRGCWVDGDSNNIQHIESSIGQVDPKRLTVLREFITRDNIKHLIAHFRDVLDTEQVDFFSLDTDGNDLVLVKDALEVISPKLVCVEYNGKFPPPTRLAIDYNPDHHWANDDYYGATLQSWVDALPGYTLISCNLSGVNAFFVRDDLMQEFKSYPIESVFQPARYWLIGIWGHVHSMKWLKQTLAAPAFP</sequence>
<dbReference type="EMBL" id="AKAU01000036">
    <property type="protein sequence ID" value="EIN02304.1"/>
    <property type="molecule type" value="Genomic_DNA"/>
</dbReference>